<evidence type="ECO:0000313" key="7">
    <source>
        <dbReference type="Proteomes" id="UP000231456"/>
    </source>
</evidence>
<dbReference type="EMBL" id="PFRH01000067">
    <property type="protein sequence ID" value="PJC52608.1"/>
    <property type="molecule type" value="Genomic_DNA"/>
</dbReference>
<dbReference type="Pfam" id="PF13535">
    <property type="entry name" value="ATP-grasp_4"/>
    <property type="match status" value="1"/>
</dbReference>
<keyword evidence="1" id="KW-0436">Ligase</keyword>
<dbReference type="Gene3D" id="3.30.470.20">
    <property type="entry name" value="ATP-grasp fold, B domain"/>
    <property type="match status" value="1"/>
</dbReference>
<dbReference type="GO" id="GO:0016874">
    <property type="term" value="F:ligase activity"/>
    <property type="evidence" value="ECO:0007669"/>
    <property type="project" value="UniProtKB-KW"/>
</dbReference>
<evidence type="ECO:0000259" key="5">
    <source>
        <dbReference type="PROSITE" id="PS50975"/>
    </source>
</evidence>
<protein>
    <recommendedName>
        <fullName evidence="5">ATP-grasp domain-containing protein</fullName>
    </recommendedName>
</protein>
<dbReference type="InterPro" id="IPR011761">
    <property type="entry name" value="ATP-grasp"/>
</dbReference>
<keyword evidence="3 4" id="KW-0067">ATP-binding</keyword>
<dbReference type="PANTHER" id="PTHR43585:SF2">
    <property type="entry name" value="ATP-GRASP ENZYME FSQD"/>
    <property type="match status" value="1"/>
</dbReference>
<proteinExistence type="predicted"/>
<sequence length="426" mass="48343">MPKQKEYILFITSVSNKGIEAVNTYNKKKGTSYKIVVLRDKNKKSWDLIAKKKNIHALLTCDFNKPHDIEKTLSPFKTTIKAATFYGDGNAVLFAKIVPHLPYINLPSAQSLEWSTDKIAMRQLFEAYDKTITPSFTIVKDAEEKSIEKIIKKVGFPLVIKPAGLAASLLVTMCYHEDELRASLKKVFKKIQKIYKENNRTTVPKLLVEQFMEGEMYSIDAYVSRTGEVVFCPLVYVKTGKAIGFDDFFGYLRITPTQLKPTTLQKAQVVAEKAIHAMNLRSTVAHIELMRTEDGWKVIELGPRIGGFRHEMYALSFGIDHSLNDLYTRLGEKPFVGKKQKAFVAVLNFYAKKEGILKNVVGLRKVKKLESFQAITQHIQTGQKCLYAKHGGKSVCNVTLSHKSRPKLLADIRRTEQMISIDLEEK</sequence>
<dbReference type="InterPro" id="IPR052032">
    <property type="entry name" value="ATP-dep_AA_Ligase"/>
</dbReference>
<dbReference type="SUPFAM" id="SSF56059">
    <property type="entry name" value="Glutathione synthetase ATP-binding domain-like"/>
    <property type="match status" value="1"/>
</dbReference>
<dbReference type="AlphaFoldDB" id="A0A2M8FA70"/>
<reference evidence="7" key="1">
    <citation type="submission" date="2017-09" db="EMBL/GenBank/DDBJ databases">
        <title>Depth-based differentiation of microbial function through sediment-hosted aquifers and enrichment of novel symbionts in the deep terrestrial subsurface.</title>
        <authorList>
            <person name="Probst A.J."/>
            <person name="Ladd B."/>
            <person name="Jarett J.K."/>
            <person name="Geller-Mcgrath D.E."/>
            <person name="Sieber C.M.K."/>
            <person name="Emerson J.B."/>
            <person name="Anantharaman K."/>
            <person name="Thomas B.C."/>
            <person name="Malmstrom R."/>
            <person name="Stieglmeier M."/>
            <person name="Klingl A."/>
            <person name="Woyke T."/>
            <person name="Ryan C.M."/>
            <person name="Banfield J.F."/>
        </authorList>
    </citation>
    <scope>NUCLEOTIDE SEQUENCE [LARGE SCALE GENOMIC DNA]</scope>
</reference>
<evidence type="ECO:0000313" key="6">
    <source>
        <dbReference type="EMBL" id="PJC52608.1"/>
    </source>
</evidence>
<evidence type="ECO:0000256" key="2">
    <source>
        <dbReference type="ARBA" id="ARBA00022741"/>
    </source>
</evidence>
<dbReference type="GO" id="GO:0046872">
    <property type="term" value="F:metal ion binding"/>
    <property type="evidence" value="ECO:0007669"/>
    <property type="project" value="InterPro"/>
</dbReference>
<dbReference type="Proteomes" id="UP000231456">
    <property type="component" value="Unassembled WGS sequence"/>
</dbReference>
<keyword evidence="2 4" id="KW-0547">Nucleotide-binding</keyword>
<accession>A0A2M8FA70</accession>
<evidence type="ECO:0000256" key="1">
    <source>
        <dbReference type="ARBA" id="ARBA00022598"/>
    </source>
</evidence>
<organism evidence="6 7">
    <name type="scientific">Candidatus Magasanikbacteria bacterium CG_4_9_14_0_2_um_filter_42_11</name>
    <dbReference type="NCBI Taxonomy" id="1974643"/>
    <lineage>
        <taxon>Bacteria</taxon>
        <taxon>Candidatus Magasanikiibacteriota</taxon>
    </lineage>
</organism>
<dbReference type="GO" id="GO:0005524">
    <property type="term" value="F:ATP binding"/>
    <property type="evidence" value="ECO:0007669"/>
    <property type="project" value="UniProtKB-UniRule"/>
</dbReference>
<dbReference type="PROSITE" id="PS50975">
    <property type="entry name" value="ATP_GRASP"/>
    <property type="match status" value="1"/>
</dbReference>
<dbReference type="PANTHER" id="PTHR43585">
    <property type="entry name" value="FUMIPYRROLE BIOSYNTHESIS PROTEIN C"/>
    <property type="match status" value="1"/>
</dbReference>
<gene>
    <name evidence="6" type="ORF">CO030_01990</name>
</gene>
<dbReference type="SMART" id="SM01209">
    <property type="entry name" value="GARS_A"/>
    <property type="match status" value="1"/>
</dbReference>
<name>A0A2M8FA70_9BACT</name>
<evidence type="ECO:0000256" key="3">
    <source>
        <dbReference type="ARBA" id="ARBA00022840"/>
    </source>
</evidence>
<comment type="caution">
    <text evidence="6">The sequence shown here is derived from an EMBL/GenBank/DDBJ whole genome shotgun (WGS) entry which is preliminary data.</text>
</comment>
<feature type="domain" description="ATP-grasp" evidence="5">
    <location>
        <begin position="122"/>
        <end position="332"/>
    </location>
</feature>
<evidence type="ECO:0000256" key="4">
    <source>
        <dbReference type="PROSITE-ProRule" id="PRU00409"/>
    </source>
</evidence>